<evidence type="ECO:0000313" key="3">
    <source>
        <dbReference type="Proteomes" id="UP000501849"/>
    </source>
</evidence>
<keyword evidence="2" id="KW-0614">Plasmid</keyword>
<dbReference type="Pfam" id="PF12802">
    <property type="entry name" value="MarR_2"/>
    <property type="match status" value="1"/>
</dbReference>
<evidence type="ECO:0000259" key="1">
    <source>
        <dbReference type="Pfam" id="PF12802"/>
    </source>
</evidence>
<dbReference type="Proteomes" id="UP000501849">
    <property type="component" value="Plasmid unnamed1"/>
</dbReference>
<protein>
    <submittedName>
        <fullName evidence="2">MarR family transcriptional regulator</fullName>
    </submittedName>
</protein>
<dbReference type="InterPro" id="IPR036390">
    <property type="entry name" value="WH_DNA-bd_sf"/>
</dbReference>
<geneLocation type="plasmid" evidence="2 3">
    <name>unnamed1</name>
</geneLocation>
<proteinExistence type="predicted"/>
<dbReference type="KEGG" id="mfre:EXE63_00440"/>
<organism evidence="2 3">
    <name type="scientific">Mycolicibacterium frederiksbergense</name>
    <dbReference type="NCBI Taxonomy" id="117567"/>
    <lineage>
        <taxon>Bacteria</taxon>
        <taxon>Bacillati</taxon>
        <taxon>Actinomycetota</taxon>
        <taxon>Actinomycetes</taxon>
        <taxon>Mycobacteriales</taxon>
        <taxon>Mycobacteriaceae</taxon>
        <taxon>Mycolicibacterium</taxon>
    </lineage>
</organism>
<dbReference type="AlphaFoldDB" id="A0A6H0RWA9"/>
<evidence type="ECO:0000313" key="2">
    <source>
        <dbReference type="EMBL" id="QIV79552.1"/>
    </source>
</evidence>
<sequence length="261" mass="28772">MHHEAATLRQHRDDAGMEGLLARAAGGRAMLLVVERLDRVFRAIGVAGQGSLRQWAESPSGVTVFASSPTLFEGVSSRTKPWYGSFMVERVHEMSTEDIVTLVGRAARPRGVDGLHPVVTSGPGRAAVAEIHRRVGGCPRTWLFLAEVLDARTLFEVDAAVRLVLDFWTPYYQPRLWKVPAGEGRLLTEIARSPHGRTVRELAENLGISSQSASTGLRRLAASRWVSSSKDMAGDRRLTVYDVADPLVREFIQFRDRSALS</sequence>
<dbReference type="SUPFAM" id="SSF46785">
    <property type="entry name" value="Winged helix' DNA-binding domain"/>
    <property type="match status" value="1"/>
</dbReference>
<accession>A0A6H0RWA9</accession>
<dbReference type="EMBL" id="CP038797">
    <property type="protein sequence ID" value="QIV79552.1"/>
    <property type="molecule type" value="Genomic_DNA"/>
</dbReference>
<dbReference type="RefSeq" id="WP_168140338.1">
    <property type="nucleotide sequence ID" value="NZ_CP038797.1"/>
</dbReference>
<name>A0A6H0RWA9_9MYCO</name>
<feature type="domain" description="HTH marR-type" evidence="1">
    <location>
        <begin position="183"/>
        <end position="229"/>
    </location>
</feature>
<reference evidence="2 3" key="1">
    <citation type="submission" date="2019-04" db="EMBL/GenBank/DDBJ databases">
        <title>Draft, Whole-Genome Sequence of the Anthracene-degrading Mycobacterium frederiksbergense LB501T, Isolated from a Polycyclic Aromatic Hydrocarbon (PAH)-Contaminated Soil.</title>
        <authorList>
            <person name="Augelletti F."/>
        </authorList>
    </citation>
    <scope>NUCLEOTIDE SEQUENCE [LARGE SCALE GENOMIC DNA]</scope>
    <source>
        <strain evidence="2 3">LB 501T</strain>
        <plasmid evidence="2 3">unnamed1</plasmid>
    </source>
</reference>
<gene>
    <name evidence="2" type="ORF">EXE63_00440</name>
</gene>
<keyword evidence="3" id="KW-1185">Reference proteome</keyword>
<dbReference type="InterPro" id="IPR000835">
    <property type="entry name" value="HTH_MarR-typ"/>
</dbReference>
<dbReference type="GO" id="GO:0003700">
    <property type="term" value="F:DNA-binding transcription factor activity"/>
    <property type="evidence" value="ECO:0007669"/>
    <property type="project" value="InterPro"/>
</dbReference>
<dbReference type="InterPro" id="IPR036388">
    <property type="entry name" value="WH-like_DNA-bd_sf"/>
</dbReference>
<dbReference type="Gene3D" id="1.10.10.10">
    <property type="entry name" value="Winged helix-like DNA-binding domain superfamily/Winged helix DNA-binding domain"/>
    <property type="match status" value="1"/>
</dbReference>